<dbReference type="SUPFAM" id="SSF50475">
    <property type="entry name" value="FMN-binding split barrel"/>
    <property type="match status" value="1"/>
</dbReference>
<dbReference type="Gene3D" id="2.30.110.10">
    <property type="entry name" value="Electron Transport, Fmn-binding Protein, Chain A"/>
    <property type="match status" value="1"/>
</dbReference>
<proteinExistence type="predicted"/>
<dbReference type="EMBL" id="JABFTV010000001">
    <property type="protein sequence ID" value="MCE8022902.1"/>
    <property type="molecule type" value="Genomic_DNA"/>
</dbReference>
<evidence type="ECO:0000313" key="2">
    <source>
        <dbReference type="EMBL" id="MCE8022902.1"/>
    </source>
</evidence>
<comment type="caution">
    <text evidence="2">The sequence shown here is derived from an EMBL/GenBank/DDBJ whole genome shotgun (WGS) entry which is preliminary data.</text>
</comment>
<keyword evidence="3" id="KW-1185">Reference proteome</keyword>
<dbReference type="InterPro" id="IPR012349">
    <property type="entry name" value="Split_barrel_FMN-bd"/>
</dbReference>
<gene>
    <name evidence="2" type="ORF">HOP59_01955</name>
</gene>
<name>A0ABS9AMC8_9GAMM</name>
<evidence type="ECO:0000313" key="3">
    <source>
        <dbReference type="Proteomes" id="UP001320272"/>
    </source>
</evidence>
<reference evidence="2 3" key="1">
    <citation type="journal article" date="2021" name="Front. Microbiol.">
        <title>Aerobic Denitrification and Heterotrophic Sulfur Oxidation in the Genus Halomonas Revealed by Six Novel Species Characterizations and Genome-Based Analysis.</title>
        <authorList>
            <person name="Wang L."/>
            <person name="Shao Z."/>
        </authorList>
    </citation>
    <scope>NUCLEOTIDE SEQUENCE [LARGE SCALE GENOMIC DNA]</scope>
    <source>
        <strain evidence="2 3">MCCC 1A11058</strain>
    </source>
</reference>
<organism evidence="2 3">
    <name type="scientific">Billgrantia aerodenitrificans</name>
    <dbReference type="NCBI Taxonomy" id="2733483"/>
    <lineage>
        <taxon>Bacteria</taxon>
        <taxon>Pseudomonadati</taxon>
        <taxon>Pseudomonadota</taxon>
        <taxon>Gammaproteobacteria</taxon>
        <taxon>Oceanospirillales</taxon>
        <taxon>Halomonadaceae</taxon>
        <taxon>Billgrantia</taxon>
    </lineage>
</organism>
<evidence type="ECO:0000259" key="1">
    <source>
        <dbReference type="Pfam" id="PF01243"/>
    </source>
</evidence>
<accession>A0ABS9AMC8</accession>
<dbReference type="RefSeq" id="WP_234252620.1">
    <property type="nucleotide sequence ID" value="NZ_JABFTV010000001.1"/>
</dbReference>
<dbReference type="Proteomes" id="UP001320272">
    <property type="component" value="Unassembled WGS sequence"/>
</dbReference>
<protein>
    <submittedName>
        <fullName evidence="2">Pyridoxamine 5'-phosphate oxidase</fullName>
    </submittedName>
</protein>
<dbReference type="Pfam" id="PF01243">
    <property type="entry name" value="PNPOx_N"/>
    <property type="match status" value="1"/>
</dbReference>
<dbReference type="PANTHER" id="PTHR42815:SF2">
    <property type="entry name" value="FAD-BINDING, PUTATIVE (AFU_ORTHOLOGUE AFUA_6G07600)-RELATED"/>
    <property type="match status" value="1"/>
</dbReference>
<dbReference type="PANTHER" id="PTHR42815">
    <property type="entry name" value="FAD-BINDING, PUTATIVE (AFU_ORTHOLOGUE AFUA_6G07600)-RELATED"/>
    <property type="match status" value="1"/>
</dbReference>
<dbReference type="InterPro" id="IPR011576">
    <property type="entry name" value="Pyridox_Oxase_N"/>
</dbReference>
<feature type="domain" description="Pyridoxamine 5'-phosphate oxidase N-terminal" evidence="1">
    <location>
        <begin position="44"/>
        <end position="140"/>
    </location>
</feature>
<sequence>MTRAFKILTYTPSVRAAQARYGSREATKPVDPAEVERDVLSAPIREFIAAQDHFFMASVGENGWPYVQHRGGPPGFLQCLDDHTLGFADFIGNRQYISAGNIAHDDRTMLFLIDYANRRRLKIWGRARIVHEEDDAALLARLELPTYRARVERGLAIDIEAFDFNCPQHITPRFTVAEISERFPANSPGSAF</sequence>